<dbReference type="PROSITE" id="PS00139">
    <property type="entry name" value="THIOL_PROTEASE_CYS"/>
    <property type="match status" value="1"/>
</dbReference>
<dbReference type="InterPro" id="IPR038765">
    <property type="entry name" value="Papain-like_cys_pep_sf"/>
</dbReference>
<feature type="compositionally biased region" description="Acidic residues" evidence="8">
    <location>
        <begin position="353"/>
        <end position="370"/>
    </location>
</feature>
<dbReference type="InterPro" id="IPR012334">
    <property type="entry name" value="Pectin_lyas_fold"/>
</dbReference>
<dbReference type="PANTHER" id="PTHR11319:SF35">
    <property type="entry name" value="OUTER MEMBRANE PROTEIN PMPC-RELATED"/>
    <property type="match status" value="1"/>
</dbReference>
<dbReference type="AlphaFoldDB" id="D3E217"/>
<evidence type="ECO:0000256" key="5">
    <source>
        <dbReference type="ARBA" id="ARBA00022729"/>
    </source>
</evidence>
<dbReference type="EMBL" id="CP001719">
    <property type="protein sequence ID" value="ADC46578.1"/>
    <property type="molecule type" value="Genomic_DNA"/>
</dbReference>
<dbReference type="NCBIfam" id="TIGR01376">
    <property type="entry name" value="POMP_repeat"/>
    <property type="match status" value="1"/>
</dbReference>
<dbReference type="eggNOG" id="arCOG02555">
    <property type="taxonomic scope" value="Archaea"/>
</dbReference>
<keyword evidence="5" id="KW-0732">Signal</keyword>
<dbReference type="SUPFAM" id="SSF49373">
    <property type="entry name" value="Invasin/intimin cell-adhesion fragments"/>
    <property type="match status" value="1"/>
</dbReference>
<dbReference type="SUPFAM" id="SSF51126">
    <property type="entry name" value="Pectin lyase-like"/>
    <property type="match status" value="2"/>
</dbReference>
<dbReference type="PATRIC" id="fig|634498.28.peg.730"/>
<keyword evidence="6" id="KW-0472">Membrane</keyword>
<dbReference type="InterPro" id="IPR003368">
    <property type="entry name" value="POMP_repeat"/>
</dbReference>
<dbReference type="CDD" id="cd02619">
    <property type="entry name" value="Peptidase_C1"/>
    <property type="match status" value="1"/>
</dbReference>
<dbReference type="InterPro" id="IPR011050">
    <property type="entry name" value="Pectin_lyase_fold/virulence"/>
</dbReference>
<keyword evidence="11" id="KW-1185">Reference proteome</keyword>
<dbReference type="Proteomes" id="UP000008680">
    <property type="component" value="Chromosome"/>
</dbReference>
<dbReference type="eggNOG" id="arCOG03607">
    <property type="taxonomic scope" value="Archaea"/>
</dbReference>
<evidence type="ECO:0000313" key="10">
    <source>
        <dbReference type="EMBL" id="ADC46578.1"/>
    </source>
</evidence>
<dbReference type="KEGG" id="mru:mru_0727"/>
<evidence type="ECO:0000313" key="11">
    <source>
        <dbReference type="Proteomes" id="UP000008680"/>
    </source>
</evidence>
<dbReference type="Pfam" id="PF18560">
    <property type="entry name" value="Lectin_like"/>
    <property type="match status" value="1"/>
</dbReference>
<dbReference type="GO" id="GO:0005576">
    <property type="term" value="C:extracellular region"/>
    <property type="evidence" value="ECO:0007669"/>
    <property type="project" value="UniProtKB-SubCell"/>
</dbReference>
<dbReference type="PROSITE" id="PS00639">
    <property type="entry name" value="THIOL_PROTEASE_HIS"/>
    <property type="match status" value="1"/>
</dbReference>
<dbReference type="SMART" id="SM00645">
    <property type="entry name" value="Pept_C1"/>
    <property type="match status" value="1"/>
</dbReference>
<comment type="subcellular location">
    <subcellularLocation>
        <location evidence="1">Cell envelope</location>
    </subcellularLocation>
    <subcellularLocation>
        <location evidence="2">Cell outer membrane</location>
    </subcellularLocation>
    <subcellularLocation>
        <location evidence="3">Secreted</location>
    </subcellularLocation>
</comment>
<feature type="compositionally biased region" description="Acidic residues" evidence="8">
    <location>
        <begin position="311"/>
        <end position="329"/>
    </location>
</feature>
<dbReference type="Pfam" id="PF02415">
    <property type="entry name" value="Chlam_PMP"/>
    <property type="match status" value="3"/>
</dbReference>
<dbReference type="InterPro" id="IPR006626">
    <property type="entry name" value="PbH1"/>
</dbReference>
<feature type="domain" description="Peptidase C1A papain C-terminal" evidence="9">
    <location>
        <begin position="683"/>
        <end position="916"/>
    </location>
</feature>
<dbReference type="GO" id="GO:0008234">
    <property type="term" value="F:cysteine-type peptidase activity"/>
    <property type="evidence" value="ECO:0007669"/>
    <property type="project" value="InterPro"/>
</dbReference>
<evidence type="ECO:0000256" key="4">
    <source>
        <dbReference type="ARBA" id="ARBA00022525"/>
    </source>
</evidence>
<accession>D3E217</accession>
<gene>
    <name evidence="10" type="ordered locus">mru_0727</name>
</gene>
<dbReference type="Gene3D" id="3.90.70.10">
    <property type="entry name" value="Cysteine proteinases"/>
    <property type="match status" value="1"/>
</dbReference>
<dbReference type="Gene3D" id="2.60.40.10">
    <property type="entry name" value="Immunoglobulins"/>
    <property type="match status" value="1"/>
</dbReference>
<dbReference type="InterPro" id="IPR013783">
    <property type="entry name" value="Ig-like_fold"/>
</dbReference>
<protein>
    <submittedName>
        <fullName evidence="10">Adhesin-like protein with cysteine protease domain</fullName>
    </submittedName>
</protein>
<dbReference type="InterPro" id="IPR000668">
    <property type="entry name" value="Peptidase_C1A_C"/>
</dbReference>
<dbReference type="STRING" id="634498.mru_0727"/>
<dbReference type="HOGENOM" id="CLU_252183_0_0_2"/>
<dbReference type="InterPro" id="IPR025660">
    <property type="entry name" value="Pept_his_AS"/>
</dbReference>
<evidence type="ECO:0000256" key="2">
    <source>
        <dbReference type="ARBA" id="ARBA00004442"/>
    </source>
</evidence>
<organism evidence="10 11">
    <name type="scientific">Methanobrevibacter ruminantium (strain ATCC 35063 / DSM 1093 / JCM 13430 / OCM 146 / M1)</name>
    <name type="common">Methanobacterium ruminantium</name>
    <dbReference type="NCBI Taxonomy" id="634498"/>
    <lineage>
        <taxon>Archaea</taxon>
        <taxon>Methanobacteriati</taxon>
        <taxon>Methanobacteriota</taxon>
        <taxon>Methanomada group</taxon>
        <taxon>Methanobacteria</taxon>
        <taxon>Methanobacteriales</taxon>
        <taxon>Methanobacteriaceae</taxon>
        <taxon>Methanobrevibacter</taxon>
    </lineage>
</organism>
<evidence type="ECO:0000259" key="9">
    <source>
        <dbReference type="SMART" id="SM00645"/>
    </source>
</evidence>
<name>D3E217_METRM</name>
<evidence type="ECO:0000256" key="6">
    <source>
        <dbReference type="ARBA" id="ARBA00023136"/>
    </source>
</evidence>
<feature type="region of interest" description="Disordered" evidence="8">
    <location>
        <begin position="348"/>
        <end position="370"/>
    </location>
</feature>
<evidence type="ECO:0000256" key="1">
    <source>
        <dbReference type="ARBA" id="ARBA00004196"/>
    </source>
</evidence>
<feature type="region of interest" description="Disordered" evidence="8">
    <location>
        <begin position="303"/>
        <end position="329"/>
    </location>
</feature>
<evidence type="ECO:0000256" key="8">
    <source>
        <dbReference type="SAM" id="MobiDB-lite"/>
    </source>
</evidence>
<sequence>MLNKKIIIILTFILILSISSASASADSTDETILSDDSAGLINLDNSNNNLYLDDNQFNLANSNSDNSNNFNLDDSNSDNSNFYLDEDLDNKINENIKNTKTILKENNSSIASFSNLSHILSKASAGDTIILENDYKYDSAYDSQYQGGIEVNSITIDGNNHYIDGNGEARIFYLASDNIVLKNIKFINGFNSQGGAIYAKGTNVNITDCIFENNLAPDNGGAIYVEGNASIKSVKFINNSAGYGGAAYINDSSILEDLIFTGNVANIEGGAVYIGGSSNITNCIFDGNLADKGAAIFIPAKESPMTPSEDVPFDESDLNSTDMDLDSTDMDDNSTDYNFTDMDDNSTDYNFTDMDDNSTDMDDYPDESDEDFPDGGDYVFPDWWEGDEFEYDGIECINVFITNSTFINSNDFYRGAIFSEHDNNISIDGCLFENMSSQYAPAIYCNVMVNILINNTGFKNLHANGTGGAMAFLDNVYAIVDNCSFKNISSSKNGGAIFYDSNSWGHSSPVSLIVLNSSFLNCSSDYGGAIVVLGGGFKSKDSSFINNSARYGAGAVHVYTDYDILVYDTVFYNNRLNEDNTSFGGALFIDSAEKAIINNTRFVNNSNDAIYAYESRIKINNSYFENNDEYLRSIYTEGLILGDNKYNDDTLVDLDYDPTYIIIGTGEGLKLDLINNTIDVTTIPSSFLAADWGWMSPFKNQDFSGGCWCFSTCAAIESALLKSTQKTYSLSMQNMQKLSTEYSKYGNNHIVEAGSTIVALHYALSWMGVFPEEYDTFDMIGKLSRQISTNETIHIQDAAFTYPRSISYDIDQIKQTIMKYGTVTSDFYAVNEAPNFNENTSAFYCNETDGRDATHAVAVVGWDDNYPASNFLVTPPGDGAWIIKNSYGEENYDHGYVYVSYYDTVFNIDGGVAYLFENTENYTKNYQTDIGGDIFLVNDSDSYSYKNSYQSIGDDYISAVGTCFNDADEDYTVEIYVNNVLKTSQSGKSPFRGFHTIKLENQIQVKIGDNFTVVMKTHSVPIVNTSRMHFKANVSFIDNGTGWKDASDDNATVLLKVYTMETLRENLTDRIPTRIDCKNMTTTAVAAEDGRIGKYFVVFLKDENGTALSNKPIKIGFNGRVYDRTTDENGSAKLQINLAYKGTYTFAIGFLGDNDYLGAFEVAKITVKVQTPKLATSNKSYKASAKTKSLTATFKTANGKVVANKKISFTVNGKTYSAKTNSKGIATVKVSLNKKGTYSFTVKFAGDNTFAAVSKKGKLTLS</sequence>
<dbReference type="PANTHER" id="PTHR11319">
    <property type="entry name" value="G PROTEIN-COUPLED RECEPTOR-RELATED"/>
    <property type="match status" value="1"/>
</dbReference>
<dbReference type="eggNOG" id="arCOG02488">
    <property type="taxonomic scope" value="Archaea"/>
</dbReference>
<dbReference type="Gene3D" id="2.160.20.10">
    <property type="entry name" value="Single-stranded right-handed beta-helix, Pectin lyase-like"/>
    <property type="match status" value="1"/>
</dbReference>
<dbReference type="InterPro" id="IPR000169">
    <property type="entry name" value="Pept_cys_AS"/>
</dbReference>
<dbReference type="SMART" id="SM00710">
    <property type="entry name" value="PbH1"/>
    <property type="match status" value="8"/>
</dbReference>
<dbReference type="SUPFAM" id="SSF54001">
    <property type="entry name" value="Cysteine proteinases"/>
    <property type="match status" value="1"/>
</dbReference>
<dbReference type="GO" id="GO:0006508">
    <property type="term" value="P:proteolysis"/>
    <property type="evidence" value="ECO:0007669"/>
    <property type="project" value="UniProtKB-KW"/>
</dbReference>
<evidence type="ECO:0000256" key="3">
    <source>
        <dbReference type="ARBA" id="ARBA00004613"/>
    </source>
</evidence>
<dbReference type="InterPro" id="IPR040528">
    <property type="entry name" value="Lectin-like"/>
</dbReference>
<dbReference type="Pfam" id="PF00112">
    <property type="entry name" value="Peptidase_C1"/>
    <property type="match status" value="1"/>
</dbReference>
<dbReference type="InterPro" id="IPR008964">
    <property type="entry name" value="Invasin/intimin_cell_adhesion"/>
</dbReference>
<evidence type="ECO:0000256" key="7">
    <source>
        <dbReference type="ARBA" id="ARBA00023237"/>
    </source>
</evidence>
<proteinExistence type="predicted"/>
<reference evidence="10 11" key="1">
    <citation type="journal article" date="2010" name="PLoS ONE">
        <title>The genome sequence of the rumen methanogen Methanobrevibacter ruminantium reveals new possibilities for controlling ruminant methane emissions.</title>
        <authorList>
            <person name="Leahy S.C."/>
            <person name="Kelly W.J."/>
            <person name="Altermann E."/>
            <person name="Ronimus R.S."/>
            <person name="Yeoman C.J."/>
            <person name="Pacheco D.M."/>
            <person name="Li D."/>
            <person name="Kong Z."/>
            <person name="McTavish S."/>
            <person name="Sang C."/>
            <person name="Lambie S.C."/>
            <person name="Janssen P.H."/>
            <person name="Dey D."/>
            <person name="Attwood G.T."/>
        </authorList>
    </citation>
    <scope>NUCLEOTIDE SEQUENCE [LARGE SCALE GENOMIC DNA]</scope>
    <source>
        <strain evidence="11">ATCC 35063 / DSM 1093 / JCM 13430 / OCM 146 / M1</strain>
    </source>
</reference>
<keyword evidence="4" id="KW-0964">Secreted</keyword>
<keyword evidence="7" id="KW-0998">Cell outer membrane</keyword>